<evidence type="ECO:0000313" key="2">
    <source>
        <dbReference type="EMBL" id="KDQ14813.1"/>
    </source>
</evidence>
<protein>
    <submittedName>
        <fullName evidence="2">Uncharacterized protein</fullName>
    </submittedName>
</protein>
<keyword evidence="1" id="KW-0472">Membrane</keyword>
<keyword evidence="1" id="KW-0812">Transmembrane</keyword>
<keyword evidence="1" id="KW-1133">Transmembrane helix</keyword>
<accession>A0A067MGB1</accession>
<proteinExistence type="predicted"/>
<feature type="transmembrane region" description="Helical" evidence="1">
    <location>
        <begin position="159"/>
        <end position="189"/>
    </location>
</feature>
<dbReference type="InParanoid" id="A0A067MGB1"/>
<dbReference type="HOGENOM" id="CLU_1294189_0_0_1"/>
<sequence>MYHHSSFTIQLNSICFSFSYFGLPNFLPPALYHCQVSSLESQVSPQVSSMYYSKPLRDTYFFSFPLHLHTHTSARSGPKPFLVIQSFLFLESLFFGPWCADGPAELLSCSLASFPHPCYICFPPLFPICHIFLFPSIPLRFPGLFPAVVKRIFSAHFYVLFKVWMFSSFFFALYSVFVSLFLCFLFPLLSPSVFFSFCSCHADRGCTSGSDGG</sequence>
<gene>
    <name evidence="2" type="ORF">BOTBODRAFT_330145</name>
</gene>
<reference evidence="3" key="1">
    <citation type="journal article" date="2014" name="Proc. Natl. Acad. Sci. U.S.A.">
        <title>Extensive sampling of basidiomycete genomes demonstrates inadequacy of the white-rot/brown-rot paradigm for wood decay fungi.</title>
        <authorList>
            <person name="Riley R."/>
            <person name="Salamov A.A."/>
            <person name="Brown D.W."/>
            <person name="Nagy L.G."/>
            <person name="Floudas D."/>
            <person name="Held B.W."/>
            <person name="Levasseur A."/>
            <person name="Lombard V."/>
            <person name="Morin E."/>
            <person name="Otillar R."/>
            <person name="Lindquist E.A."/>
            <person name="Sun H."/>
            <person name="LaButti K.M."/>
            <person name="Schmutz J."/>
            <person name="Jabbour D."/>
            <person name="Luo H."/>
            <person name="Baker S.E."/>
            <person name="Pisabarro A.G."/>
            <person name="Walton J.D."/>
            <person name="Blanchette R.A."/>
            <person name="Henrissat B."/>
            <person name="Martin F."/>
            <person name="Cullen D."/>
            <person name="Hibbett D.S."/>
            <person name="Grigoriev I.V."/>
        </authorList>
    </citation>
    <scope>NUCLEOTIDE SEQUENCE [LARGE SCALE GENOMIC DNA]</scope>
    <source>
        <strain evidence="3">FD-172 SS1</strain>
    </source>
</reference>
<evidence type="ECO:0000313" key="3">
    <source>
        <dbReference type="Proteomes" id="UP000027195"/>
    </source>
</evidence>
<dbReference type="Proteomes" id="UP000027195">
    <property type="component" value="Unassembled WGS sequence"/>
</dbReference>
<organism evidence="2 3">
    <name type="scientific">Botryobasidium botryosum (strain FD-172 SS1)</name>
    <dbReference type="NCBI Taxonomy" id="930990"/>
    <lineage>
        <taxon>Eukaryota</taxon>
        <taxon>Fungi</taxon>
        <taxon>Dikarya</taxon>
        <taxon>Basidiomycota</taxon>
        <taxon>Agaricomycotina</taxon>
        <taxon>Agaricomycetes</taxon>
        <taxon>Cantharellales</taxon>
        <taxon>Botryobasidiaceae</taxon>
        <taxon>Botryobasidium</taxon>
    </lineage>
</organism>
<dbReference type="AlphaFoldDB" id="A0A067MGB1"/>
<keyword evidence="3" id="KW-1185">Reference proteome</keyword>
<evidence type="ECO:0000256" key="1">
    <source>
        <dbReference type="SAM" id="Phobius"/>
    </source>
</evidence>
<name>A0A067MGB1_BOTB1</name>
<dbReference type="EMBL" id="KL198035">
    <property type="protein sequence ID" value="KDQ14813.1"/>
    <property type="molecule type" value="Genomic_DNA"/>
</dbReference>